<feature type="transmembrane region" description="Helical" evidence="1">
    <location>
        <begin position="105"/>
        <end position="125"/>
    </location>
</feature>
<comment type="caution">
    <text evidence="3">The sequence shown here is derived from an EMBL/GenBank/DDBJ whole genome shotgun (WGS) entry which is preliminary data.</text>
</comment>
<evidence type="ECO:0000313" key="4">
    <source>
        <dbReference type="Proteomes" id="UP001199469"/>
    </source>
</evidence>
<sequence length="272" mass="28782">MGLRSRPTRLSRRTTVAAPVVVGMLAGVLLLLPLGPDGVGGVVRIVVGLPFVLVLPGYVLSRAVLPGTGASCSVLQRVCWTLALDMALLVVSALLLNVLPNGLTGTSWVVLLLLVLPVAGVVAHVRERGPGRARTVLLSRAWWPTIQWPAPRRLLIAGATVAIAGAAIGLALVSATTQPSPGFSQLWLQPQGPTTTAAPETAQLGVYSDEDATRQFRVEVRPDGEPTQTWSFSLDPGDSWQQSVDVPGDARTVALLFRGSDPTPYRQVWTSP</sequence>
<feature type="transmembrane region" description="Helical" evidence="1">
    <location>
        <begin position="154"/>
        <end position="175"/>
    </location>
</feature>
<dbReference type="InterPro" id="IPR011674">
    <property type="entry name" value="DUF1616"/>
</dbReference>
<evidence type="ECO:0000256" key="1">
    <source>
        <dbReference type="SAM" id="Phobius"/>
    </source>
</evidence>
<reference evidence="3 4" key="1">
    <citation type="submission" date="2021-11" db="EMBL/GenBank/DDBJ databases">
        <title>Draft genome sequence of Actinomycetospora sp. SF1 isolated from the rhizosphere soil.</title>
        <authorList>
            <person name="Duangmal K."/>
            <person name="Chantavorakit T."/>
        </authorList>
    </citation>
    <scope>NUCLEOTIDE SEQUENCE [LARGE SCALE GENOMIC DNA]</scope>
    <source>
        <strain evidence="3 4">TBRC 5722</strain>
    </source>
</reference>
<proteinExistence type="predicted"/>
<keyword evidence="4" id="KW-1185">Reference proteome</keyword>
<feature type="transmembrane region" description="Helical" evidence="1">
    <location>
        <begin position="41"/>
        <end position="65"/>
    </location>
</feature>
<dbReference type="RefSeq" id="WP_230737955.1">
    <property type="nucleotide sequence ID" value="NZ_JAJNDB010000005.1"/>
</dbReference>
<dbReference type="Pfam" id="PF07760">
    <property type="entry name" value="DUF1616"/>
    <property type="match status" value="1"/>
</dbReference>
<evidence type="ECO:0000259" key="2">
    <source>
        <dbReference type="Pfam" id="PF07760"/>
    </source>
</evidence>
<gene>
    <name evidence="3" type="ORF">LQ327_22250</name>
</gene>
<dbReference type="Proteomes" id="UP001199469">
    <property type="component" value="Unassembled WGS sequence"/>
</dbReference>
<organism evidence="3 4">
    <name type="scientific">Actinomycetospora endophytica</name>
    <dbReference type="NCBI Taxonomy" id="2291215"/>
    <lineage>
        <taxon>Bacteria</taxon>
        <taxon>Bacillati</taxon>
        <taxon>Actinomycetota</taxon>
        <taxon>Actinomycetes</taxon>
        <taxon>Pseudonocardiales</taxon>
        <taxon>Pseudonocardiaceae</taxon>
        <taxon>Actinomycetospora</taxon>
    </lineage>
</organism>
<keyword evidence="1" id="KW-0472">Membrane</keyword>
<evidence type="ECO:0000313" key="3">
    <source>
        <dbReference type="EMBL" id="MCD2196098.1"/>
    </source>
</evidence>
<feature type="domain" description="DUF1616" evidence="2">
    <location>
        <begin position="25"/>
        <end position="193"/>
    </location>
</feature>
<feature type="transmembrane region" description="Helical" evidence="1">
    <location>
        <begin position="16"/>
        <end position="35"/>
    </location>
</feature>
<feature type="transmembrane region" description="Helical" evidence="1">
    <location>
        <begin position="77"/>
        <end position="99"/>
    </location>
</feature>
<keyword evidence="1" id="KW-1133">Transmembrane helix</keyword>
<protein>
    <submittedName>
        <fullName evidence="3">DUF1616 domain-containing protein</fullName>
    </submittedName>
</protein>
<accession>A0ABS8PCY2</accession>
<keyword evidence="1" id="KW-0812">Transmembrane</keyword>
<dbReference type="EMBL" id="JAJNDB010000005">
    <property type="protein sequence ID" value="MCD2196098.1"/>
    <property type="molecule type" value="Genomic_DNA"/>
</dbReference>
<name>A0ABS8PCY2_9PSEU</name>